<keyword evidence="6" id="KW-1185">Reference proteome</keyword>
<keyword evidence="3" id="KW-0804">Transcription</keyword>
<keyword evidence="2 5" id="KW-0238">DNA-binding</keyword>
<sequence>MLKNVIREITPLTQNDCFTIFSRKKTEFDFPLHNHEDMELNLVLNASGAKRIVGDHIGEIDDMELVLVGSNLSHGWFNHNCTSKDIREVTIQFHKDLLDDKFLKRNQLAYIRNMFENAKRGVLFSRETIERIAPRLLGLSNINGFDSILELFSMLHDLSISRDSKLLSDATFTKEEFNYNSRRIEKVFEYMNANFNKLITLSEVAKIAHMPEASFSRFIKKRTGYTFIDSLNEIRLGHVSRMLIDTTQSVAEIAFKCGFNNMANFNRTFKSKKGCTPIEFRENYQGKRVFI</sequence>
<dbReference type="AlphaFoldDB" id="A0A4R6IQJ3"/>
<dbReference type="RefSeq" id="WP_133552051.1">
    <property type="nucleotide sequence ID" value="NZ_SNWM01000001.1"/>
</dbReference>
<dbReference type="SUPFAM" id="SSF46689">
    <property type="entry name" value="Homeodomain-like"/>
    <property type="match status" value="2"/>
</dbReference>
<dbReference type="PROSITE" id="PS00041">
    <property type="entry name" value="HTH_ARAC_FAMILY_1"/>
    <property type="match status" value="1"/>
</dbReference>
<feature type="domain" description="HTH araC/xylS-type" evidence="4">
    <location>
        <begin position="185"/>
        <end position="283"/>
    </location>
</feature>
<evidence type="ECO:0000313" key="5">
    <source>
        <dbReference type="EMBL" id="TDO24235.1"/>
    </source>
</evidence>
<dbReference type="Pfam" id="PF12833">
    <property type="entry name" value="HTH_18"/>
    <property type="match status" value="1"/>
</dbReference>
<organism evidence="5 6">
    <name type="scientific">Pedobacter duraquae</name>
    <dbReference type="NCBI Taxonomy" id="425511"/>
    <lineage>
        <taxon>Bacteria</taxon>
        <taxon>Pseudomonadati</taxon>
        <taxon>Bacteroidota</taxon>
        <taxon>Sphingobacteriia</taxon>
        <taxon>Sphingobacteriales</taxon>
        <taxon>Sphingobacteriaceae</taxon>
        <taxon>Pedobacter</taxon>
    </lineage>
</organism>
<gene>
    <name evidence="5" type="ORF">CLV32_0524</name>
</gene>
<dbReference type="PROSITE" id="PS01124">
    <property type="entry name" value="HTH_ARAC_FAMILY_2"/>
    <property type="match status" value="1"/>
</dbReference>
<dbReference type="GO" id="GO:0043565">
    <property type="term" value="F:sequence-specific DNA binding"/>
    <property type="evidence" value="ECO:0007669"/>
    <property type="project" value="InterPro"/>
</dbReference>
<dbReference type="InterPro" id="IPR018062">
    <property type="entry name" value="HTH_AraC-typ_CS"/>
</dbReference>
<dbReference type="InterPro" id="IPR020449">
    <property type="entry name" value="Tscrpt_reg_AraC-type_HTH"/>
</dbReference>
<dbReference type="OrthoDB" id="9787988at2"/>
<evidence type="ECO:0000259" key="4">
    <source>
        <dbReference type="PROSITE" id="PS01124"/>
    </source>
</evidence>
<reference evidence="5 6" key="1">
    <citation type="submission" date="2019-03" db="EMBL/GenBank/DDBJ databases">
        <title>Genomic Encyclopedia of Archaeal and Bacterial Type Strains, Phase II (KMG-II): from individual species to whole genera.</title>
        <authorList>
            <person name="Goeker M."/>
        </authorList>
    </citation>
    <scope>NUCLEOTIDE SEQUENCE [LARGE SCALE GENOMIC DNA]</scope>
    <source>
        <strain evidence="5 6">DSM 19034</strain>
    </source>
</reference>
<name>A0A4R6IQJ3_9SPHI</name>
<keyword evidence="1" id="KW-0805">Transcription regulation</keyword>
<evidence type="ECO:0000313" key="6">
    <source>
        <dbReference type="Proteomes" id="UP000295499"/>
    </source>
</evidence>
<dbReference type="PRINTS" id="PR00032">
    <property type="entry name" value="HTHARAC"/>
</dbReference>
<dbReference type="Gene3D" id="1.10.10.60">
    <property type="entry name" value="Homeodomain-like"/>
    <property type="match status" value="2"/>
</dbReference>
<dbReference type="SMART" id="SM00342">
    <property type="entry name" value="HTH_ARAC"/>
    <property type="match status" value="1"/>
</dbReference>
<dbReference type="GO" id="GO:0003700">
    <property type="term" value="F:DNA-binding transcription factor activity"/>
    <property type="evidence" value="ECO:0007669"/>
    <property type="project" value="InterPro"/>
</dbReference>
<evidence type="ECO:0000256" key="3">
    <source>
        <dbReference type="ARBA" id="ARBA00023163"/>
    </source>
</evidence>
<comment type="caution">
    <text evidence="5">The sequence shown here is derived from an EMBL/GenBank/DDBJ whole genome shotgun (WGS) entry which is preliminary data.</text>
</comment>
<evidence type="ECO:0000256" key="1">
    <source>
        <dbReference type="ARBA" id="ARBA00023015"/>
    </source>
</evidence>
<dbReference type="InterPro" id="IPR018060">
    <property type="entry name" value="HTH_AraC"/>
</dbReference>
<dbReference type="PANTHER" id="PTHR43280">
    <property type="entry name" value="ARAC-FAMILY TRANSCRIPTIONAL REGULATOR"/>
    <property type="match status" value="1"/>
</dbReference>
<proteinExistence type="predicted"/>
<protein>
    <submittedName>
        <fullName evidence="5">AraC-like DNA-binding protein</fullName>
    </submittedName>
</protein>
<dbReference type="Proteomes" id="UP000295499">
    <property type="component" value="Unassembled WGS sequence"/>
</dbReference>
<dbReference type="InterPro" id="IPR009057">
    <property type="entry name" value="Homeodomain-like_sf"/>
</dbReference>
<accession>A0A4R6IQJ3</accession>
<dbReference type="PANTHER" id="PTHR43280:SF27">
    <property type="entry name" value="TRANSCRIPTIONAL REGULATOR MTLR"/>
    <property type="match status" value="1"/>
</dbReference>
<dbReference type="EMBL" id="SNWM01000001">
    <property type="protein sequence ID" value="TDO24235.1"/>
    <property type="molecule type" value="Genomic_DNA"/>
</dbReference>
<evidence type="ECO:0000256" key="2">
    <source>
        <dbReference type="ARBA" id="ARBA00023125"/>
    </source>
</evidence>